<dbReference type="Proteomes" id="UP001501204">
    <property type="component" value="Unassembled WGS sequence"/>
</dbReference>
<name>A0ABN2KZC3_9MICC</name>
<sequence length="125" mass="13194">MTTTHAPRRPVAAVVTDGPEAVAVARRAARIAAEQHRPVVLLVPMLRSAFTADAVIAARVHHEARREAEAIAARTTPAGAAVIVTPAEIPVPTVQHGTEAVLVAEVGDSLLTVRRPARSRRLAEL</sequence>
<protein>
    <recommendedName>
        <fullName evidence="3">UspA domain-containing protein</fullName>
    </recommendedName>
</protein>
<organism evidence="1 2">
    <name type="scientific">Kocuria aegyptia</name>
    <dbReference type="NCBI Taxonomy" id="330943"/>
    <lineage>
        <taxon>Bacteria</taxon>
        <taxon>Bacillati</taxon>
        <taxon>Actinomycetota</taxon>
        <taxon>Actinomycetes</taxon>
        <taxon>Micrococcales</taxon>
        <taxon>Micrococcaceae</taxon>
        <taxon>Kocuria</taxon>
    </lineage>
</organism>
<evidence type="ECO:0000313" key="1">
    <source>
        <dbReference type="EMBL" id="GAA1770184.1"/>
    </source>
</evidence>
<keyword evidence="2" id="KW-1185">Reference proteome</keyword>
<evidence type="ECO:0000313" key="2">
    <source>
        <dbReference type="Proteomes" id="UP001501204"/>
    </source>
</evidence>
<dbReference type="EMBL" id="BAAAOA010000046">
    <property type="protein sequence ID" value="GAA1770184.1"/>
    <property type="molecule type" value="Genomic_DNA"/>
</dbReference>
<dbReference type="RefSeq" id="WP_344123842.1">
    <property type="nucleotide sequence ID" value="NZ_BAAAOA010000046.1"/>
</dbReference>
<evidence type="ECO:0008006" key="3">
    <source>
        <dbReference type="Google" id="ProtNLM"/>
    </source>
</evidence>
<comment type="caution">
    <text evidence="1">The sequence shown here is derived from an EMBL/GenBank/DDBJ whole genome shotgun (WGS) entry which is preliminary data.</text>
</comment>
<gene>
    <name evidence="1" type="ORF">GCM10009767_30060</name>
</gene>
<reference evidence="1 2" key="1">
    <citation type="journal article" date="2019" name="Int. J. Syst. Evol. Microbiol.">
        <title>The Global Catalogue of Microorganisms (GCM) 10K type strain sequencing project: providing services to taxonomists for standard genome sequencing and annotation.</title>
        <authorList>
            <consortium name="The Broad Institute Genomics Platform"/>
            <consortium name="The Broad Institute Genome Sequencing Center for Infectious Disease"/>
            <person name="Wu L."/>
            <person name="Ma J."/>
        </authorList>
    </citation>
    <scope>NUCLEOTIDE SEQUENCE [LARGE SCALE GENOMIC DNA]</scope>
    <source>
        <strain evidence="1 2">JCM 14735</strain>
    </source>
</reference>
<accession>A0ABN2KZC3</accession>
<proteinExistence type="predicted"/>